<accession>C3J889</accession>
<dbReference type="Proteomes" id="UP000004295">
    <property type="component" value="Unassembled WGS sequence"/>
</dbReference>
<evidence type="ECO:0000313" key="2">
    <source>
        <dbReference type="Proteomes" id="UP000004295"/>
    </source>
</evidence>
<dbReference type="EMBL" id="ACNN01000005">
    <property type="protein sequence ID" value="EEN83541.1"/>
    <property type="molecule type" value="Genomic_DNA"/>
</dbReference>
<gene>
    <name evidence="1" type="ORF">POREN0001_1334</name>
</gene>
<keyword evidence="2" id="KW-1185">Reference proteome</keyword>
<sequence>MGAEKITYRKTKNYLLSKNDPLLWDAKSDPRGEGLEVLGNEEGSCRSPIRGLFG</sequence>
<protein>
    <submittedName>
        <fullName evidence="1">Uncharacterized protein</fullName>
    </submittedName>
</protein>
<name>C3J889_POREA</name>
<organism evidence="1 2">
    <name type="scientific">Porphyromonas endodontalis (strain ATCC 35406 / DSM 24491 / JCM 8526 / CCUG 16442 / BCRC 14492 / NCTC 13058 / HG 370)</name>
    <name type="common">Bacteroides endodontalis</name>
    <dbReference type="NCBI Taxonomy" id="553175"/>
    <lineage>
        <taxon>Bacteria</taxon>
        <taxon>Pseudomonadati</taxon>
        <taxon>Bacteroidota</taxon>
        <taxon>Bacteroidia</taxon>
        <taxon>Bacteroidales</taxon>
        <taxon>Porphyromonadaceae</taxon>
        <taxon>Porphyromonas</taxon>
    </lineage>
</organism>
<dbReference type="AlphaFoldDB" id="C3J889"/>
<comment type="caution">
    <text evidence="1">The sequence shown here is derived from an EMBL/GenBank/DDBJ whole genome shotgun (WGS) entry which is preliminary data.</text>
</comment>
<evidence type="ECO:0000313" key="1">
    <source>
        <dbReference type="EMBL" id="EEN83541.1"/>
    </source>
</evidence>
<reference evidence="1 2" key="1">
    <citation type="submission" date="2009-04" db="EMBL/GenBank/DDBJ databases">
        <authorList>
            <person name="Sebastian Y."/>
            <person name="Madupu R."/>
            <person name="Durkin A.S."/>
            <person name="Torralba M."/>
            <person name="Methe B."/>
            <person name="Sutton G.G."/>
            <person name="Strausberg R.L."/>
            <person name="Nelson K.E."/>
        </authorList>
    </citation>
    <scope>NUCLEOTIDE SEQUENCE [LARGE SCALE GENOMIC DNA]</scope>
    <source>
        <strain evidence="2">ATCC 35406 / BCRC 14492 / JCM 8526 / NCTC 13058 / HG 370</strain>
    </source>
</reference>
<proteinExistence type="predicted"/>